<dbReference type="Pfam" id="PF22597">
    <property type="entry name" value="DYN_lid"/>
    <property type="match status" value="1"/>
</dbReference>
<dbReference type="InterPro" id="IPR004273">
    <property type="entry name" value="Dynein_heavy_D6_P-loop"/>
</dbReference>
<evidence type="ECO:0000256" key="2">
    <source>
        <dbReference type="ARBA" id="ARBA00008887"/>
    </source>
</evidence>
<dbReference type="Gene3D" id="1.10.8.710">
    <property type="match status" value="1"/>
</dbReference>
<evidence type="ECO:0000256" key="13">
    <source>
        <dbReference type="SAM" id="Coils"/>
    </source>
</evidence>
<gene>
    <name evidence="15" type="ORF">H0235_005667</name>
</gene>
<dbReference type="FunFam" id="3.40.50.300:FF:000063">
    <property type="entry name" value="dynein heavy chain 6, axonemal"/>
    <property type="match status" value="1"/>
</dbReference>
<dbReference type="FunFam" id="1.20.58.1120:FF:000001">
    <property type="entry name" value="dynein heavy chain 2, axonemal"/>
    <property type="match status" value="1"/>
</dbReference>
<comment type="similarity">
    <text evidence="2">Belongs to the dynein heavy chain family.</text>
</comment>
<dbReference type="EMBL" id="JACSDY010000004">
    <property type="protein sequence ID" value="KAF7429269.1"/>
    <property type="molecule type" value="Genomic_DNA"/>
</dbReference>
<evidence type="ECO:0000256" key="4">
    <source>
        <dbReference type="ARBA" id="ARBA00022701"/>
    </source>
</evidence>
<dbReference type="Gene3D" id="1.10.8.720">
    <property type="entry name" value="Region D6 of dynein motor"/>
    <property type="match status" value="1"/>
</dbReference>
<dbReference type="FunFam" id="1.20.140.100:FF:000004">
    <property type="entry name" value="Dynein axonemal heavy chain 6"/>
    <property type="match status" value="1"/>
</dbReference>
<dbReference type="InterPro" id="IPR024743">
    <property type="entry name" value="Dynein_HC_stalk"/>
</dbReference>
<dbReference type="SMART" id="SM00382">
    <property type="entry name" value="AAA"/>
    <property type="match status" value="3"/>
</dbReference>
<dbReference type="Gene3D" id="3.40.50.300">
    <property type="entry name" value="P-loop containing nucleotide triphosphate hydrolases"/>
    <property type="match status" value="5"/>
</dbReference>
<dbReference type="Gene3D" id="1.20.58.1120">
    <property type="match status" value="1"/>
</dbReference>
<evidence type="ECO:0000256" key="11">
    <source>
        <dbReference type="ARBA" id="ARBA00023212"/>
    </source>
</evidence>
<name>A0A834UBU2_VESPE</name>
<organism evidence="15 16">
    <name type="scientific">Vespula pensylvanica</name>
    <name type="common">Western yellow jacket</name>
    <name type="synonym">Wasp</name>
    <dbReference type="NCBI Taxonomy" id="30213"/>
    <lineage>
        <taxon>Eukaryota</taxon>
        <taxon>Metazoa</taxon>
        <taxon>Ecdysozoa</taxon>
        <taxon>Arthropoda</taxon>
        <taxon>Hexapoda</taxon>
        <taxon>Insecta</taxon>
        <taxon>Pterygota</taxon>
        <taxon>Neoptera</taxon>
        <taxon>Endopterygota</taxon>
        <taxon>Hymenoptera</taxon>
        <taxon>Apocrita</taxon>
        <taxon>Aculeata</taxon>
        <taxon>Vespoidea</taxon>
        <taxon>Vespidae</taxon>
        <taxon>Vespinae</taxon>
        <taxon>Vespula</taxon>
    </lineage>
</organism>
<keyword evidence="16" id="KW-1185">Reference proteome</keyword>
<dbReference type="Pfam" id="PF12780">
    <property type="entry name" value="AAA_8"/>
    <property type="match status" value="1"/>
</dbReference>
<dbReference type="InterPro" id="IPR026983">
    <property type="entry name" value="DHC"/>
</dbReference>
<dbReference type="Pfam" id="PF12781">
    <property type="entry name" value="AAA_9"/>
    <property type="match status" value="1"/>
</dbReference>
<dbReference type="FunFam" id="1.10.8.720:FF:000007">
    <property type="entry name" value="Dynein axonemal heavy chain 6"/>
    <property type="match status" value="1"/>
</dbReference>
<dbReference type="Gene3D" id="3.20.180.20">
    <property type="entry name" value="Dynein heavy chain, N-terminal domain 2"/>
    <property type="match status" value="1"/>
</dbReference>
<keyword evidence="6" id="KW-0067">ATP-binding</keyword>
<keyword evidence="10" id="KW-0505">Motor protein</keyword>
<dbReference type="GO" id="GO:0005874">
    <property type="term" value="C:microtubule"/>
    <property type="evidence" value="ECO:0007669"/>
    <property type="project" value="UniProtKB-KW"/>
</dbReference>
<dbReference type="Proteomes" id="UP000600918">
    <property type="component" value="Unassembled WGS sequence"/>
</dbReference>
<feature type="domain" description="AAA+ ATPase" evidence="14">
    <location>
        <begin position="1391"/>
        <end position="1494"/>
    </location>
</feature>
<dbReference type="FunFam" id="1.20.920.30:FF:000005">
    <property type="entry name" value="Dynein, axonemal, heavy chain 2"/>
    <property type="match status" value="1"/>
</dbReference>
<dbReference type="GO" id="GO:0005930">
    <property type="term" value="C:axoneme"/>
    <property type="evidence" value="ECO:0007669"/>
    <property type="project" value="UniProtKB-SubCell"/>
</dbReference>
<feature type="domain" description="AAA+ ATPase" evidence="14">
    <location>
        <begin position="2047"/>
        <end position="2195"/>
    </location>
</feature>
<keyword evidence="12" id="KW-0966">Cell projection</keyword>
<dbReference type="InterPro" id="IPR035699">
    <property type="entry name" value="AAA_6"/>
</dbReference>
<dbReference type="GO" id="GO:0045505">
    <property type="term" value="F:dynein intermediate chain binding"/>
    <property type="evidence" value="ECO:0007669"/>
    <property type="project" value="InterPro"/>
</dbReference>
<keyword evidence="9" id="KW-0969">Cilium</keyword>
<dbReference type="Pfam" id="PF17852">
    <property type="entry name" value="Dynein_AAA_lid"/>
    <property type="match status" value="1"/>
</dbReference>
<accession>A0A834UBU2</accession>
<keyword evidence="11" id="KW-0206">Cytoskeleton</keyword>
<dbReference type="FunFam" id="1.10.8.710:FF:000004">
    <property type="entry name" value="Dynein axonemal heavy chain 6"/>
    <property type="match status" value="1"/>
</dbReference>
<evidence type="ECO:0000256" key="7">
    <source>
        <dbReference type="ARBA" id="ARBA00023017"/>
    </source>
</evidence>
<dbReference type="Gene3D" id="1.20.140.100">
    <property type="entry name" value="Dynein heavy chain, N-terminal domain 2"/>
    <property type="match status" value="1"/>
</dbReference>
<dbReference type="Gene3D" id="1.20.920.20">
    <property type="match status" value="1"/>
</dbReference>
<feature type="domain" description="AAA+ ATPase" evidence="14">
    <location>
        <begin position="1699"/>
        <end position="1840"/>
    </location>
</feature>
<dbReference type="InterPro" id="IPR043160">
    <property type="entry name" value="Dynein_C_barrel"/>
</dbReference>
<dbReference type="Pfam" id="PF08393">
    <property type="entry name" value="DHC_N2"/>
    <property type="match status" value="1"/>
</dbReference>
<dbReference type="InterPro" id="IPR042219">
    <property type="entry name" value="AAA_lid_11_sf"/>
</dbReference>
<dbReference type="Gene3D" id="6.10.140.1060">
    <property type="match status" value="1"/>
</dbReference>
<dbReference type="Pfam" id="PF18199">
    <property type="entry name" value="Dynein_C"/>
    <property type="match status" value="1"/>
</dbReference>
<dbReference type="Gene3D" id="3.10.490.20">
    <property type="match status" value="1"/>
</dbReference>
<evidence type="ECO:0000256" key="10">
    <source>
        <dbReference type="ARBA" id="ARBA00023175"/>
    </source>
</evidence>
<dbReference type="SUPFAM" id="SSF52540">
    <property type="entry name" value="P-loop containing nucleoside triphosphate hydrolases"/>
    <property type="match status" value="4"/>
</dbReference>
<dbReference type="InterPro" id="IPR054354">
    <property type="entry name" value="DYNC2H1-like_lid"/>
</dbReference>
<evidence type="ECO:0000256" key="6">
    <source>
        <dbReference type="ARBA" id="ARBA00022840"/>
    </source>
</evidence>
<dbReference type="Pfam" id="PF03028">
    <property type="entry name" value="Dynein_heavy"/>
    <property type="match status" value="1"/>
</dbReference>
<evidence type="ECO:0000313" key="16">
    <source>
        <dbReference type="Proteomes" id="UP000600918"/>
    </source>
</evidence>
<dbReference type="Gene3D" id="1.20.1270.280">
    <property type="match status" value="1"/>
</dbReference>
<dbReference type="Gene3D" id="1.10.287.2620">
    <property type="match status" value="1"/>
</dbReference>
<evidence type="ECO:0000259" key="14">
    <source>
        <dbReference type="SMART" id="SM00382"/>
    </source>
</evidence>
<dbReference type="InterPro" id="IPR041228">
    <property type="entry name" value="Dynein_C"/>
</dbReference>
<dbReference type="PANTHER" id="PTHR22878">
    <property type="entry name" value="DYNEIN HEAVY CHAIN 6, AXONEMAL-LIKE-RELATED"/>
    <property type="match status" value="1"/>
</dbReference>
<evidence type="ECO:0000256" key="1">
    <source>
        <dbReference type="ARBA" id="ARBA00004430"/>
    </source>
</evidence>
<evidence type="ECO:0000256" key="5">
    <source>
        <dbReference type="ARBA" id="ARBA00022741"/>
    </source>
</evidence>
<dbReference type="GO" id="GO:0051959">
    <property type="term" value="F:dynein light intermediate chain binding"/>
    <property type="evidence" value="ECO:0007669"/>
    <property type="project" value="InterPro"/>
</dbReference>
<evidence type="ECO:0000256" key="3">
    <source>
        <dbReference type="ARBA" id="ARBA00022490"/>
    </source>
</evidence>
<dbReference type="InterPro" id="IPR041466">
    <property type="entry name" value="Dynein_AAA5_ext"/>
</dbReference>
<dbReference type="InterPro" id="IPR024317">
    <property type="entry name" value="Dynein_heavy_chain_D4_dom"/>
</dbReference>
<keyword evidence="7" id="KW-0243">Dynein</keyword>
<comment type="subcellular location">
    <subcellularLocation>
        <location evidence="1">Cytoplasm</location>
        <location evidence="1">Cytoskeleton</location>
        <location evidence="1">Cilium axoneme</location>
    </subcellularLocation>
</comment>
<keyword evidence="4" id="KW-0493">Microtubule</keyword>
<dbReference type="InterPro" id="IPR042228">
    <property type="entry name" value="Dynein_linker_3"/>
</dbReference>
<dbReference type="GO" id="GO:0008569">
    <property type="term" value="F:minus-end-directed microtubule motor activity"/>
    <property type="evidence" value="ECO:0007669"/>
    <property type="project" value="InterPro"/>
</dbReference>
<dbReference type="Pfam" id="PF12775">
    <property type="entry name" value="AAA_7"/>
    <property type="match status" value="1"/>
</dbReference>
<dbReference type="Pfam" id="PF12774">
    <property type="entry name" value="AAA_6"/>
    <property type="match status" value="2"/>
</dbReference>
<dbReference type="InterPro" id="IPR035706">
    <property type="entry name" value="AAA_9"/>
</dbReference>
<dbReference type="Pfam" id="PF12777">
    <property type="entry name" value="MT"/>
    <property type="match status" value="1"/>
</dbReference>
<evidence type="ECO:0000256" key="8">
    <source>
        <dbReference type="ARBA" id="ARBA00023054"/>
    </source>
</evidence>
<dbReference type="FunFam" id="3.40.50.300:FF:001145">
    <property type="entry name" value="Putative dynein heavy chain"/>
    <property type="match status" value="1"/>
</dbReference>
<dbReference type="GO" id="GO:0005524">
    <property type="term" value="F:ATP binding"/>
    <property type="evidence" value="ECO:0007669"/>
    <property type="project" value="UniProtKB-KW"/>
</dbReference>
<evidence type="ECO:0000313" key="15">
    <source>
        <dbReference type="EMBL" id="KAF7429269.1"/>
    </source>
</evidence>
<proteinExistence type="inferred from homology"/>
<dbReference type="InterPro" id="IPR043157">
    <property type="entry name" value="Dynein_AAA1S"/>
</dbReference>
<dbReference type="Gene3D" id="1.20.920.30">
    <property type="match status" value="1"/>
</dbReference>
<dbReference type="InterPro" id="IPR003593">
    <property type="entry name" value="AAA+_ATPase"/>
</dbReference>
<dbReference type="Gene3D" id="1.10.472.130">
    <property type="match status" value="1"/>
</dbReference>
<evidence type="ECO:0000256" key="12">
    <source>
        <dbReference type="ARBA" id="ARBA00023273"/>
    </source>
</evidence>
<dbReference type="InterPro" id="IPR013602">
    <property type="entry name" value="Dynein_heavy_linker"/>
</dbReference>
<keyword evidence="8 13" id="KW-0175">Coiled coil</keyword>
<protein>
    <recommendedName>
        <fullName evidence="14">AAA+ ATPase domain-containing protein</fullName>
    </recommendedName>
</protein>
<keyword evidence="5" id="KW-0547">Nucleotide-binding</keyword>
<dbReference type="GO" id="GO:0030286">
    <property type="term" value="C:dynein complex"/>
    <property type="evidence" value="ECO:0007669"/>
    <property type="project" value="UniProtKB-KW"/>
</dbReference>
<dbReference type="Gene3D" id="1.10.8.1220">
    <property type="match status" value="1"/>
</dbReference>
<dbReference type="PANTHER" id="PTHR22878:SF68">
    <property type="entry name" value="DYNEIN HEAVY CHAIN 6, AXONEMAL-LIKE"/>
    <property type="match status" value="1"/>
</dbReference>
<dbReference type="FunFam" id="3.40.50.300:FF:000362">
    <property type="entry name" value="Dynein, axonemal, heavy chain 6"/>
    <property type="match status" value="1"/>
</dbReference>
<feature type="coiled-coil region" evidence="13">
    <location>
        <begin position="2862"/>
        <end position="2924"/>
    </location>
</feature>
<keyword evidence="3" id="KW-0963">Cytoplasm</keyword>
<comment type="caution">
    <text evidence="15">The sequence shown here is derived from an EMBL/GenBank/DDBJ whole genome shotgun (WGS) entry which is preliminary data.</text>
</comment>
<dbReference type="InterPro" id="IPR042222">
    <property type="entry name" value="Dynein_2_N"/>
</dbReference>
<dbReference type="FunFam" id="1.20.920.20:FF:000001">
    <property type="entry name" value="dynein heavy chain 2, axonemal"/>
    <property type="match status" value="1"/>
</dbReference>
<dbReference type="FunFam" id="1.10.8.1220:FF:000001">
    <property type="entry name" value="Dynein axonemal heavy chain 5"/>
    <property type="match status" value="1"/>
</dbReference>
<dbReference type="FunFam" id="3.40.50.300:FF:002141">
    <property type="entry name" value="Dynein heavy chain"/>
    <property type="match status" value="1"/>
</dbReference>
<sequence>MEEEEEKSDSLTSCLDQKYSDTEIIVKYSKNNKNIYDVLTSKICKVSAKAYKSYPDEILYHIPHNKVLEKIESKQQIREPLTGFAKQQEEITKRVLKPKLPTDEEKIKSRIIEVKPKSSIEDTYYSKSQPPIIADQLELIEKLRKNPEHIFYYMIYAVDPSSEYFTPYTLKVVEYKETGKAYLTISKDGVTQYSIEEVTFTPLKTWEREYIFYMKLMKIKTFVIFRMWKAFYVWRKQITVGKFIKVSKYMEQNLFISDPILSKALLEIKTMCTAFLNLSFYDSSVIEKLSLSYFTEIQFRKVEEFRNKLDEFRSLTKNIVNDACLKALLEAGYTPDDSNITIEQTAYGKLIAFTGMKFKMPKDGVLKMSYIEQARKRDKCYRLSCFIHLIDYIKTNMMHVFLLNTYRSFADILKIHSAYLLDDELLDNDLIDVLLEPPLPRTQEPYFTIDLVISVKKGIFMSPSENKFLQTFKTLEKMWEENLHAIKPLLSDPFFYTFTRPMINHKIEKKICGEPPQILTVLSMDPSLENLKTELMTIINNNIDSVKRYCQRFQTIYDFYLEDMQFNENIIRDNLECQLFRKWCVRYQDELNIISKIVDYQPIGIFYIQLQNFKKAAALAPEGKRFVIEAVMPGIGKSKVDNLLNEALESLSYLQSEPVSTDDFVSYIQFIDRAQQKVDVMENQLDYIKELYDTMEEFQINVPSDDMANYLSISVHFTTLRLAVDKKMEERGKLITKFNVQLQKDIKSLTDKVTEINEEVTQEWLLDATSNIDVCLETLQDLTKQLNECIATAEEYRSYQRAFKVEVTRFEIIDHVMNELKLRTLLWESVTNWEIAVDQWHFADFDTLNVEDITVFTTRIVKNIVQIEKGLPPNDLVSKLKEDVELIKNKLSILGYLRNPFLKKRHWFKIEGLLNYRFKPEEVITWNLLENLGAFLYPEELMEIAAAASSEANLEGMLMKVEDIWKDLEFIIVPYKELRDVFILGSLEEIQFALDESNINIQTIAASRYVGPIKPRVEDWAKQLDLFTTTLDAWQYCQQQWLYLEAIFSAPDIQRQLPIEAKLFLQVDRCWKDIMRRTAKMPLAMEVCTQPGMLEQLIENNNNLDQVMKCLEAYLEVKRIAFPRFFFLSNDELLEILAQTKNPHAVQVHLQKCFDGIFRLEFATATKEDEHGEVATTVLTTDIIAMISPEGEKVALGRGLRARGNVEDWLGKVEESMFITLRKRMKLAIVDLESRGRELFIFAHPSQIVLTVSQIFWARNVHLILDSGVNIENSMQSFEQKCYTDLNLLAAMVRGELPRLIREIIINLITIDVHARDIITILVENKVNSSTHFDWVKALRYYWEDEIDNCITRMSNSEYLYGYEYLGGKRRLVITPLTDRCYLCLMGALQLDLGGAPAGPAGTGKTETTKDLAKALAIQCVVFNCSEGVDYKMMGRFFSGLATSGAWCCFDEFNRIDIEVLSVIAQQLITIRNAKLVRATQFMFEGRMIKLVMSCSTFITMNPGYAGRTELPDNLKSLFRPFAMMVPDYSKNIKILYDLNLTNIISISNKLKRCFAELIAEVTLYSEGFEMSGLLSKKMTLMYTLCSEQLSQQDHYDFGMRAVKSVLVMAGTLKRDNPDKSEDVVLIKALRDSNIPKFLRDDANLFEGIISDLFPAVIIPEEDYGIFEEIAITILIEDGLQPEECTIKKAIQLHETMIVRHGVMLVGPTGAGKSTVLNTLCKTYTRLHEMAIENQYYQLVHMYILNPKAITIGELYGEVNPLTNEWRDGMSAVSNINYTKNISMQFQTEDHQWVVCDGPVDAVWIENMNTVLDDNKMLCLANSERIKFTPYIHMIFEVMDLAQASPATVSRCGMVYLDPTELKWLPLVKTWVQKLPEDIFVEEYQQLIIDLFEEYFENALIFFERNCDHAIAQVDISKANMACGIMKSIILEPNIIEKTTERSRVKMFLTQSFIYSLLWSIGGNIVDAYREFFEVYIKEKFDQHPDARLPPADLWNLYMNMQTRRLDLWIKIIPVFEYKKDTPFFNIIVPTINTIRFGYIMEKLTMINMPVLFTGNTGVGKSITTKIVLNALQESKLWIPITLIFSAQTSSWRTQEILELKLEKRRRAVIGAPVGKRVCVFIDDINMPKLDTYGSQPSIELLRQILDYGGMYDREKLFWKDIEDVVITAACAPPGGGRNPLTPRFVRHFAMLHIPSPTEESLKNIFRAIMRGFLKDFVQPIIDIGDNIVNATVQVYLRISLDLLPTPEKSHYLFNLRDLSKCIQGMMQADPSFIREPKQMLRLFYHECLRVFHDRLINLEDKNYFYRLLSSICFTAFDDKVITLPDEEIIEKLPILLFGDFMAFGVPLEQRVYEEITNITRIKSVLQDYLDDYSLSSGQDMRIIFFMDAIEHVCRLARILRSERGNGLLVGVGGMGKQSLVKLSSHLNYYRCYQIEVTRNYDKNLWFEDLRKFYFKPGTEAEHTTFLFVDTQIVLEEFLEDINNTLNTGEVPNLYEADELEKVIIATRPAAKDFGIDETDRDAIYQFFVGRVRNYLHLMICMSPIGDAFRRRCRMFPSLVNCCTIDWFTKWPKDALLSVAENSIVTIVPNDEKLLSALCSICVLMHETVEEATIRYFLEMRRRYYTTPSSYLELLKLYQKTLNKKKEEIITLKKKIMNGLNKLLETNEMITVMNEQLIILAPKLKISTEEVTELVKMIAKQQIESDKVKRVVVAEEATAKVKADETAVLEADARQDLEAVIPALEEAEQALKALNKNDINEIKVFNQPPRLVRFVMEAVNLLLKEKTDWPTAKLVLGDIHFLDRLIAYPKDDISDALLQKLQEYIKHPDFKPELVAKQSKVCRSMCVWVRAMDSYAKIYRVVKPKREKLKQAQEELTEIENVLALKQQALAEVEKKIKSLQKQYDAAVDNLNQLEYEMELTEARLSRSDRLTSALSNEKQRWESMTEAFDKQIENLTGDILIASGVLAYLGAFTNIYRKELMEMWISKCKDLDIKIMSNYNLIDILADPYEIRLWNMYSLPRDQTSTENAIIVTQSSRWPLMIDPQEQANRWIRNMEKENDLKICKLIDHNLMRILEACIRIGTPVLLEEVGETLDPSIEPILLKKVFVQGGRILIRLGDKDIEYDKNFKLYITTKLANPHYLPEICIKVTIINFTVTSHGLQEQLLADVVRLEKPELEEVRNELIAKINADKGQLHNIEDRILTLLYAAGDNILDNEELIETLNESKETAAIIATRLVESEATETKITIERNRYEGVANRGSVLYFVVANLIDIDSMYQFSLKYFNQIFNIVIESSEKAETLAERLKILNNEITIAIYTNVARGLFEKHKLIFSMMMNIAIHLDAEIVNLSEWNFILRGGTHIKVDKKPDYPTLTDLMWNNINYLAITWKKFENILQDALSKIKVKLGDFEEEINVNPKNVTKAKHDWNNILNDIEKLMLLKCLKEECLIFGFTAYVSKYLGPKFIESPTASLHSLFPDTSNKIPLIFILTTGSDPFSGFQRYAIETEYFNRFDSISLGQGQGPIAEKLIKNGTIEGRWIFLQNCHLAISWLINLEKIVTDISETPDDELHTDFRLFLSSMPSTDFPVSILQNAVKVTNEPPKGLKANLKRALLDLEEDFFEDNVLNESWRKMIFGICFFHGIIQERKKFGPLGWNIHYEFNDSDRECCLLNLQIFCENGTIPWNALIYITAEITYGGRVTDFWDLRLLKTILDIFFSPKTLHTDYIYSPSGIYYCPKYKKLQEYKDFVDTFPIVEDSEIFRMHENANIAYQLKETQFFINTMLEAQPKESIISNGKSIAEIAYEIADMVMDRIKINIDSHMCHSSHFKLDEKGRIPSFTTVLLHEVDRYNKLLTKIHSSMENLQRAIKGFVVMSEELETVPQMWHNVNVYPSLKTLGSWIRNLELRIDFIEIWLLHTTPLSFWISGLSFPQGFITGILQTYARKYNTPIDQLKLDFQVTNIVLDQEDIEAEHKIAYKEVPQAYKNLQTPEDGVFVHGLFIDAGRWDFQFNILVDANIGEMHPWLPVVHVNPVLQLPEQDSRYVCPLYKTSLRAGVLSTTGHSTNFVLPLLLPSVQQQSYWILKGTALLIEIPN</sequence>
<reference evidence="15" key="1">
    <citation type="journal article" date="2020" name="G3 (Bethesda)">
        <title>High-Quality Assemblies for Three Invasive Social Wasps from the &lt;i&gt;Vespula&lt;/i&gt; Genus.</title>
        <authorList>
            <person name="Harrop T.W.R."/>
            <person name="Guhlin J."/>
            <person name="McLaughlin G.M."/>
            <person name="Permina E."/>
            <person name="Stockwell P."/>
            <person name="Gilligan J."/>
            <person name="Le Lec M.F."/>
            <person name="Gruber M.A.M."/>
            <person name="Quinn O."/>
            <person name="Lovegrove M."/>
            <person name="Duncan E.J."/>
            <person name="Remnant E.J."/>
            <person name="Van Eeckhoven J."/>
            <person name="Graham B."/>
            <person name="Knapp R.A."/>
            <person name="Langford K.W."/>
            <person name="Kronenberg Z."/>
            <person name="Press M.O."/>
            <person name="Eacker S.M."/>
            <person name="Wilson-Rankin E.E."/>
            <person name="Purcell J."/>
            <person name="Lester P.J."/>
            <person name="Dearden P.K."/>
        </authorList>
    </citation>
    <scope>NUCLEOTIDE SEQUENCE</scope>
    <source>
        <strain evidence="15">Volc-1</strain>
    </source>
</reference>
<dbReference type="InterPro" id="IPR041658">
    <property type="entry name" value="AAA_lid_11"/>
</dbReference>
<dbReference type="GO" id="GO:0007018">
    <property type="term" value="P:microtubule-based movement"/>
    <property type="evidence" value="ECO:0007669"/>
    <property type="project" value="InterPro"/>
</dbReference>
<dbReference type="FunFam" id="3.10.490.20:FF:000005">
    <property type="entry name" value="Dynein axonemal heavy chain 6"/>
    <property type="match status" value="1"/>
</dbReference>
<dbReference type="Pfam" id="PF18198">
    <property type="entry name" value="AAA_lid_11"/>
    <property type="match status" value="1"/>
</dbReference>
<dbReference type="InterPro" id="IPR027417">
    <property type="entry name" value="P-loop_NTPase"/>
</dbReference>
<evidence type="ECO:0000256" key="9">
    <source>
        <dbReference type="ARBA" id="ARBA00023069"/>
    </source>
</evidence>
<dbReference type="FunFam" id="3.20.180.20:FF:000004">
    <property type="entry name" value="Dynein axonemal heavy chain 6"/>
    <property type="match status" value="1"/>
</dbReference>